<dbReference type="AlphaFoldDB" id="A0A395N9N9"/>
<dbReference type="SUPFAM" id="SSF50044">
    <property type="entry name" value="SH3-domain"/>
    <property type="match status" value="1"/>
</dbReference>
<dbReference type="PROSITE" id="PS50002">
    <property type="entry name" value="SH3"/>
    <property type="match status" value="1"/>
</dbReference>
<accession>A0A395N9N9</accession>
<reference evidence="5 6" key="1">
    <citation type="journal article" date="2018" name="PLoS Pathog.">
        <title>Evolution of structural diversity of trichothecenes, a family of toxins produced by plant pathogenic and entomopathogenic fungi.</title>
        <authorList>
            <person name="Proctor R.H."/>
            <person name="McCormick S.P."/>
            <person name="Kim H.S."/>
            <person name="Cardoza R.E."/>
            <person name="Stanley A.M."/>
            <person name="Lindo L."/>
            <person name="Kelly A."/>
            <person name="Brown D.W."/>
            <person name="Lee T."/>
            <person name="Vaughan M.M."/>
            <person name="Alexander N.J."/>
            <person name="Busman M."/>
            <person name="Gutierrez S."/>
        </authorList>
    </citation>
    <scope>NUCLEOTIDE SEQUENCE [LARGE SCALE GENOMIC DNA]</scope>
    <source>
        <strain evidence="5 6">IBT 40837</strain>
    </source>
</reference>
<dbReference type="EMBL" id="PXOA01000816">
    <property type="protein sequence ID" value="RFU72611.1"/>
    <property type="molecule type" value="Genomic_DNA"/>
</dbReference>
<feature type="compositionally biased region" description="Acidic residues" evidence="3">
    <location>
        <begin position="181"/>
        <end position="190"/>
    </location>
</feature>
<organism evidence="5 6">
    <name type="scientific">Trichoderma arundinaceum</name>
    <dbReference type="NCBI Taxonomy" id="490622"/>
    <lineage>
        <taxon>Eukaryota</taxon>
        <taxon>Fungi</taxon>
        <taxon>Dikarya</taxon>
        <taxon>Ascomycota</taxon>
        <taxon>Pezizomycotina</taxon>
        <taxon>Sordariomycetes</taxon>
        <taxon>Hypocreomycetidae</taxon>
        <taxon>Hypocreales</taxon>
        <taxon>Hypocreaceae</taxon>
        <taxon>Trichoderma</taxon>
    </lineage>
</organism>
<dbReference type="InterPro" id="IPR001452">
    <property type="entry name" value="SH3_domain"/>
</dbReference>
<keyword evidence="1 2" id="KW-0728">SH3 domain</keyword>
<sequence length="202" mass="21926">MLVSPLLQTNFACSRTDDFPARNSDELSLRKGDRVELLERDDEFGDGWFRGRHVVNNKTGLFPECYTRPTPTVNAFASANTSIASLSSSETPSTIPIQLPKDESQPAINLYGTKSSISALEGKLRTTGEGEVLCETLNAIDEHITSSQSPPGTSVINAAVTDSGTEYSVEVDLRISYGQAEETDETDEVKEESGHTHAKAEI</sequence>
<dbReference type="InterPro" id="IPR036028">
    <property type="entry name" value="SH3-like_dom_sf"/>
</dbReference>
<dbReference type="Pfam" id="PF00018">
    <property type="entry name" value="SH3_1"/>
    <property type="match status" value="1"/>
</dbReference>
<evidence type="ECO:0000256" key="2">
    <source>
        <dbReference type="PROSITE-ProRule" id="PRU00192"/>
    </source>
</evidence>
<dbReference type="Proteomes" id="UP000266272">
    <property type="component" value="Unassembled WGS sequence"/>
</dbReference>
<feature type="region of interest" description="Disordered" evidence="3">
    <location>
        <begin position="178"/>
        <end position="202"/>
    </location>
</feature>
<dbReference type="OrthoDB" id="73680at2759"/>
<evidence type="ECO:0000313" key="6">
    <source>
        <dbReference type="Proteomes" id="UP000266272"/>
    </source>
</evidence>
<proteinExistence type="predicted"/>
<dbReference type="Gene3D" id="2.30.30.40">
    <property type="entry name" value="SH3 Domains"/>
    <property type="match status" value="1"/>
</dbReference>
<comment type="caution">
    <text evidence="5">The sequence shown here is derived from an EMBL/GenBank/DDBJ whole genome shotgun (WGS) entry which is preliminary data.</text>
</comment>
<evidence type="ECO:0000256" key="1">
    <source>
        <dbReference type="ARBA" id="ARBA00022443"/>
    </source>
</evidence>
<name>A0A395N9N9_TRIAR</name>
<dbReference type="STRING" id="490622.A0A395N9N9"/>
<evidence type="ECO:0000256" key="3">
    <source>
        <dbReference type="SAM" id="MobiDB-lite"/>
    </source>
</evidence>
<feature type="compositionally biased region" description="Basic and acidic residues" evidence="3">
    <location>
        <begin position="191"/>
        <end position="202"/>
    </location>
</feature>
<feature type="domain" description="SH3" evidence="4">
    <location>
        <begin position="2"/>
        <end position="72"/>
    </location>
</feature>
<protein>
    <submittedName>
        <fullName evidence="5">Polarized growth boi2</fullName>
    </submittedName>
</protein>
<keyword evidence="6" id="KW-1185">Reference proteome</keyword>
<gene>
    <name evidence="5" type="ORF">TARUN_9647</name>
</gene>
<dbReference type="SMART" id="SM00326">
    <property type="entry name" value="SH3"/>
    <property type="match status" value="1"/>
</dbReference>
<evidence type="ECO:0000259" key="4">
    <source>
        <dbReference type="PROSITE" id="PS50002"/>
    </source>
</evidence>
<evidence type="ECO:0000313" key="5">
    <source>
        <dbReference type="EMBL" id="RFU72611.1"/>
    </source>
</evidence>